<dbReference type="PANTHER" id="PTHR21600:SF84">
    <property type="entry name" value="PSEUDOURIDINE SYNTHASE RSUA_RLUA-LIKE DOMAIN-CONTAINING PROTEIN"/>
    <property type="match status" value="1"/>
</dbReference>
<dbReference type="InterPro" id="IPR050188">
    <property type="entry name" value="RluA_PseudoU_synthase"/>
</dbReference>
<dbReference type="Gene3D" id="3.30.2350.10">
    <property type="entry name" value="Pseudouridine synthase"/>
    <property type="match status" value="1"/>
</dbReference>
<dbReference type="Pfam" id="PF00849">
    <property type="entry name" value="PseudoU_synth_2"/>
    <property type="match status" value="1"/>
</dbReference>
<reference evidence="5" key="1">
    <citation type="submission" date="2022-02" db="EMBL/GenBank/DDBJ databases">
        <title>Corynebacterium sp. from urogenital microbiome.</title>
        <authorList>
            <person name="Cappelli E.A."/>
            <person name="Ribeiro T.G."/>
            <person name="Peixe L."/>
        </authorList>
    </citation>
    <scope>NUCLEOTIDE SEQUENCE</scope>
    <source>
        <strain evidence="5">C8Ua_174</strain>
    </source>
</reference>
<dbReference type="GO" id="GO:0003723">
    <property type="term" value="F:RNA binding"/>
    <property type="evidence" value="ECO:0007669"/>
    <property type="project" value="InterPro"/>
</dbReference>
<dbReference type="PANTHER" id="PTHR21600">
    <property type="entry name" value="MITOCHONDRIAL RNA PSEUDOURIDINE SYNTHASE"/>
    <property type="match status" value="1"/>
</dbReference>
<dbReference type="RefSeq" id="WP_080971906.1">
    <property type="nucleotide sequence ID" value="NZ_JAKMUT010000009.1"/>
</dbReference>
<accession>A0A9X3LPE5</accession>
<dbReference type="GO" id="GO:0140098">
    <property type="term" value="F:catalytic activity, acting on RNA"/>
    <property type="evidence" value="ECO:0007669"/>
    <property type="project" value="UniProtKB-ARBA"/>
</dbReference>
<dbReference type="InterPro" id="IPR020103">
    <property type="entry name" value="PsdUridine_synth_cat_dom_sf"/>
</dbReference>
<dbReference type="SUPFAM" id="SSF55120">
    <property type="entry name" value="Pseudouridine synthase"/>
    <property type="match status" value="1"/>
</dbReference>
<comment type="catalytic activity">
    <reaction evidence="1">
        <text>a uridine in RNA = a pseudouridine in RNA</text>
        <dbReference type="Rhea" id="RHEA:48348"/>
        <dbReference type="Rhea" id="RHEA-COMP:12068"/>
        <dbReference type="Rhea" id="RHEA-COMP:12069"/>
        <dbReference type="ChEBI" id="CHEBI:65314"/>
        <dbReference type="ChEBI" id="CHEBI:65315"/>
    </reaction>
</comment>
<organism evidence="5 6">
    <name type="scientific">Corynebacterium evansiae</name>
    <dbReference type="NCBI Taxonomy" id="2913499"/>
    <lineage>
        <taxon>Bacteria</taxon>
        <taxon>Bacillati</taxon>
        <taxon>Actinomycetota</taxon>
        <taxon>Actinomycetes</taxon>
        <taxon>Mycobacteriales</taxon>
        <taxon>Corynebacteriaceae</taxon>
        <taxon>Corynebacterium</taxon>
    </lineage>
</organism>
<evidence type="ECO:0000256" key="3">
    <source>
        <dbReference type="ARBA" id="ARBA00033164"/>
    </source>
</evidence>
<protein>
    <recommendedName>
        <fullName evidence="2">RNA pseudouridylate synthase</fullName>
    </recommendedName>
    <alternativeName>
        <fullName evidence="3">RNA-uridine isomerase</fullName>
    </alternativeName>
</protein>
<keyword evidence="6" id="KW-1185">Reference proteome</keyword>
<evidence type="ECO:0000259" key="4">
    <source>
        <dbReference type="Pfam" id="PF00849"/>
    </source>
</evidence>
<evidence type="ECO:0000256" key="1">
    <source>
        <dbReference type="ARBA" id="ARBA00000073"/>
    </source>
</evidence>
<dbReference type="EMBL" id="JAKMUT010000009">
    <property type="protein sequence ID" value="MCZ9290353.1"/>
    <property type="molecule type" value="Genomic_DNA"/>
</dbReference>
<gene>
    <name evidence="5" type="ORF">L8V00_09100</name>
</gene>
<proteinExistence type="predicted"/>
<sequence>MGPLPVKRGLNPTRILVPPATDTPWVAKDFLWHLISSQRHRAEDDNFSAVLERFAAGEVCLDSGEALAPDDVLRPGSFINFYRRPAPERPVPGEITVLHQDADIVVVDKPPFLATLPRGQHITETALVKARVQLGIPELSPSHRLDRLTRGVLLMTARPEVRGAYQTMFERRIPHKVYEALTPLPAEAPFAPISPLADWRSWDPPTPERPWRLEHSMSKTRGHLSTILTDGPPNALTLVTGLRTEYRDGREVLVWRLEPRTGKTHQLRVVLRSLGLPILNDPLYTELTDAALFSIDAPTPRPVYVEDEDFAAPMGLIAKELRFPDPLSGEEREFISRF</sequence>
<dbReference type="InterPro" id="IPR006145">
    <property type="entry name" value="PsdUridine_synth_RsuA/RluA"/>
</dbReference>
<comment type="caution">
    <text evidence="5">The sequence shown here is derived from an EMBL/GenBank/DDBJ whole genome shotgun (WGS) entry which is preliminary data.</text>
</comment>
<dbReference type="GO" id="GO:0009982">
    <property type="term" value="F:pseudouridine synthase activity"/>
    <property type="evidence" value="ECO:0007669"/>
    <property type="project" value="InterPro"/>
</dbReference>
<feature type="domain" description="Pseudouridine synthase RsuA/RluA-like" evidence="4">
    <location>
        <begin position="103"/>
        <end position="272"/>
    </location>
</feature>
<dbReference type="AlphaFoldDB" id="A0A9X3LPE5"/>
<evidence type="ECO:0000256" key="2">
    <source>
        <dbReference type="ARBA" id="ARBA00031870"/>
    </source>
</evidence>
<dbReference type="GO" id="GO:0000455">
    <property type="term" value="P:enzyme-directed rRNA pseudouridine synthesis"/>
    <property type="evidence" value="ECO:0007669"/>
    <property type="project" value="TreeGrafter"/>
</dbReference>
<evidence type="ECO:0000313" key="6">
    <source>
        <dbReference type="Proteomes" id="UP001146469"/>
    </source>
</evidence>
<name>A0A9X3LPE5_9CORY</name>
<evidence type="ECO:0000313" key="5">
    <source>
        <dbReference type="EMBL" id="MCZ9290353.1"/>
    </source>
</evidence>
<dbReference type="Proteomes" id="UP001146469">
    <property type="component" value="Unassembled WGS sequence"/>
</dbReference>